<evidence type="ECO:0000256" key="1">
    <source>
        <dbReference type="SAM" id="MobiDB-lite"/>
    </source>
</evidence>
<reference evidence="2 3" key="1">
    <citation type="submission" date="2019-01" db="EMBL/GenBank/DDBJ databases">
        <title>Draft genome sequences of three monokaryotic isolates of the white-rot basidiomycete fungus Dichomitus squalens.</title>
        <authorList>
            <consortium name="DOE Joint Genome Institute"/>
            <person name="Lopez S.C."/>
            <person name="Andreopoulos B."/>
            <person name="Pangilinan J."/>
            <person name="Lipzen A."/>
            <person name="Riley R."/>
            <person name="Ahrendt S."/>
            <person name="Ng V."/>
            <person name="Barry K."/>
            <person name="Daum C."/>
            <person name="Grigoriev I.V."/>
            <person name="Hilden K.S."/>
            <person name="Makela M.R."/>
            <person name="de Vries R.P."/>
        </authorList>
    </citation>
    <scope>NUCLEOTIDE SEQUENCE [LARGE SCALE GENOMIC DNA]</scope>
    <source>
        <strain evidence="2 3">CBS 464.89</strain>
    </source>
</reference>
<evidence type="ECO:0000313" key="2">
    <source>
        <dbReference type="EMBL" id="TBU54961.1"/>
    </source>
</evidence>
<sequence length="111" mass="12213">MVTRVSPYGTLFHSVSIKARASRGTHRNTVLLDRWPERRSRQAGAPSQSCRNVPRARTKRTPKSVLCRSSTARMGRSRTALRTGCLSGTGLALAFRIARALPVDVLLPRDG</sequence>
<name>A0A4Q9PLC2_9APHY</name>
<organism evidence="2 3">
    <name type="scientific">Dichomitus squalens</name>
    <dbReference type="NCBI Taxonomy" id="114155"/>
    <lineage>
        <taxon>Eukaryota</taxon>
        <taxon>Fungi</taxon>
        <taxon>Dikarya</taxon>
        <taxon>Basidiomycota</taxon>
        <taxon>Agaricomycotina</taxon>
        <taxon>Agaricomycetes</taxon>
        <taxon>Polyporales</taxon>
        <taxon>Polyporaceae</taxon>
        <taxon>Dichomitus</taxon>
    </lineage>
</organism>
<accession>A0A4Q9PLC2</accession>
<protein>
    <submittedName>
        <fullName evidence="2">Uncharacterized protein</fullName>
    </submittedName>
</protein>
<gene>
    <name evidence="2" type="ORF">BD310DRAFT_934749</name>
</gene>
<dbReference type="Proteomes" id="UP000292082">
    <property type="component" value="Unassembled WGS sequence"/>
</dbReference>
<feature type="region of interest" description="Disordered" evidence="1">
    <location>
        <begin position="36"/>
        <end position="73"/>
    </location>
</feature>
<dbReference type="AlphaFoldDB" id="A0A4Q9PLC2"/>
<keyword evidence="3" id="KW-1185">Reference proteome</keyword>
<proteinExistence type="predicted"/>
<dbReference type="EMBL" id="ML145178">
    <property type="protein sequence ID" value="TBU54961.1"/>
    <property type="molecule type" value="Genomic_DNA"/>
</dbReference>
<evidence type="ECO:0000313" key="3">
    <source>
        <dbReference type="Proteomes" id="UP000292082"/>
    </source>
</evidence>